<dbReference type="AlphaFoldDB" id="E4Y0E3"/>
<evidence type="ECO:0000256" key="1">
    <source>
        <dbReference type="SAM" id="MobiDB-lite"/>
    </source>
</evidence>
<evidence type="ECO:0000313" key="3">
    <source>
        <dbReference type="Proteomes" id="UP000001307"/>
    </source>
</evidence>
<gene>
    <name evidence="2" type="ORF">GSOID_T00012260001</name>
</gene>
<sequence length="75" mass="8182">MKFLISGGMASTKDITSVVTSNMRKHLAKQKWKQAFHATSVIRHMQRLKFDSKPANGSCSDCPPSSTAQASANTK</sequence>
<dbReference type="EMBL" id="FN653488">
    <property type="protein sequence ID" value="CBY15351.1"/>
    <property type="molecule type" value="Genomic_DNA"/>
</dbReference>
<accession>E4Y0E3</accession>
<reference evidence="2 3" key="1">
    <citation type="journal article" date="2010" name="Science">
        <title>Plasticity of animal genome architecture unmasked by rapid evolution of a pelagic tunicate.</title>
        <authorList>
            <person name="Denoeud F."/>
            <person name="Henriet S."/>
            <person name="Mungpakdee S."/>
            <person name="Aury J.M."/>
            <person name="Da Silva C."/>
            <person name="Brinkmann H."/>
            <person name="Mikhaleva J."/>
            <person name="Olsen L.C."/>
            <person name="Jubin C."/>
            <person name="Canestro C."/>
            <person name="Bouquet J.M."/>
            <person name="Danks G."/>
            <person name="Poulain J."/>
            <person name="Campsteijn C."/>
            <person name="Adamski M."/>
            <person name="Cross I."/>
            <person name="Yadetie F."/>
            <person name="Muffato M."/>
            <person name="Louis A."/>
            <person name="Butcher S."/>
            <person name="Tsagkogeorga G."/>
            <person name="Konrad A."/>
            <person name="Singh S."/>
            <person name="Jensen M.F."/>
            <person name="Cong E.H."/>
            <person name="Eikeseth-Otteraa H."/>
            <person name="Noel B."/>
            <person name="Anthouard V."/>
            <person name="Porcel B.M."/>
            <person name="Kachouri-Lafond R."/>
            <person name="Nishino A."/>
            <person name="Ugolini M."/>
            <person name="Chourrout P."/>
            <person name="Nishida H."/>
            <person name="Aasland R."/>
            <person name="Huzurbazar S."/>
            <person name="Westhof E."/>
            <person name="Delsuc F."/>
            <person name="Lehrach H."/>
            <person name="Reinhardt R."/>
            <person name="Weissenbach J."/>
            <person name="Roy S.W."/>
            <person name="Artiguenave F."/>
            <person name="Postlethwait J.H."/>
            <person name="Manak J.R."/>
            <person name="Thompson E.M."/>
            <person name="Jaillon O."/>
            <person name="Du Pasquier L."/>
            <person name="Boudinot P."/>
            <person name="Liberles D.A."/>
            <person name="Volff J.N."/>
            <person name="Philippe H."/>
            <person name="Lenhard B."/>
            <person name="Roest Crollius H."/>
            <person name="Wincker P."/>
            <person name="Chourrout D."/>
        </authorList>
    </citation>
    <scope>NUCLEOTIDE SEQUENCE [LARGE SCALE GENOMIC DNA]</scope>
</reference>
<name>E4Y0E3_OIKDI</name>
<protein>
    <submittedName>
        <fullName evidence="2">Uncharacterized protein</fullName>
    </submittedName>
</protein>
<feature type="region of interest" description="Disordered" evidence="1">
    <location>
        <begin position="53"/>
        <end position="75"/>
    </location>
</feature>
<dbReference type="OrthoDB" id="40902at2759"/>
<organism evidence="2 3">
    <name type="scientific">Oikopleura dioica</name>
    <name type="common">Tunicate</name>
    <dbReference type="NCBI Taxonomy" id="34765"/>
    <lineage>
        <taxon>Eukaryota</taxon>
        <taxon>Metazoa</taxon>
        <taxon>Chordata</taxon>
        <taxon>Tunicata</taxon>
        <taxon>Appendicularia</taxon>
        <taxon>Copelata</taxon>
        <taxon>Oikopleuridae</taxon>
        <taxon>Oikopleura</taxon>
    </lineage>
</organism>
<dbReference type="InParanoid" id="E4Y0E3"/>
<proteinExistence type="predicted"/>
<dbReference type="Proteomes" id="UP000001307">
    <property type="component" value="Unassembled WGS sequence"/>
</dbReference>
<feature type="compositionally biased region" description="Polar residues" evidence="1">
    <location>
        <begin position="55"/>
        <end position="75"/>
    </location>
</feature>
<keyword evidence="3" id="KW-1185">Reference proteome</keyword>
<evidence type="ECO:0000313" key="2">
    <source>
        <dbReference type="EMBL" id="CBY15351.1"/>
    </source>
</evidence>